<organism evidence="10 11">
    <name type="scientific">Corynebacterium durum F0235</name>
    <dbReference type="NCBI Taxonomy" id="1035195"/>
    <lineage>
        <taxon>Bacteria</taxon>
        <taxon>Bacillati</taxon>
        <taxon>Actinomycetota</taxon>
        <taxon>Actinomycetes</taxon>
        <taxon>Mycobacteriales</taxon>
        <taxon>Corynebacteriaceae</taxon>
        <taxon>Corynebacterium</taxon>
    </lineage>
</organism>
<evidence type="ECO:0000256" key="6">
    <source>
        <dbReference type="PIRSR" id="PIRSR038994-1"/>
    </source>
</evidence>
<evidence type="ECO:0000256" key="4">
    <source>
        <dbReference type="ARBA" id="ARBA00023277"/>
    </source>
</evidence>
<dbReference type="HOGENOM" id="CLU_032482_1_2_11"/>
<feature type="binding site" evidence="7">
    <location>
        <begin position="217"/>
        <end position="218"/>
    </location>
    <ligand>
        <name>substrate</name>
    </ligand>
</feature>
<protein>
    <submittedName>
        <fullName evidence="10">Putative N-acetylglucosamine-6-phosphate deacetylase</fullName>
    </submittedName>
</protein>
<comment type="cofactor">
    <cofactor evidence="8">
        <name>a divalent metal cation</name>
        <dbReference type="ChEBI" id="CHEBI:60240"/>
    </cofactor>
    <text evidence="8">Binds 1 divalent metal cation per subunit.</text>
</comment>
<feature type="binding site" evidence="8">
    <location>
        <position position="122"/>
    </location>
    <ligand>
        <name>Zn(2+)</name>
        <dbReference type="ChEBI" id="CHEBI:29105"/>
    </ligand>
</feature>
<evidence type="ECO:0000256" key="1">
    <source>
        <dbReference type="ARBA" id="ARBA00010716"/>
    </source>
</evidence>
<dbReference type="SUPFAM" id="SSF51338">
    <property type="entry name" value="Composite domain of metallo-dependent hydrolases"/>
    <property type="match status" value="1"/>
</dbReference>
<comment type="similarity">
    <text evidence="1 5">Belongs to the metallo-dependent hydrolases superfamily. NagA family.</text>
</comment>
<dbReference type="GO" id="GO:0008448">
    <property type="term" value="F:N-acetylglucosamine-6-phosphate deacetylase activity"/>
    <property type="evidence" value="ECO:0007669"/>
    <property type="project" value="InterPro"/>
</dbReference>
<dbReference type="AlphaFoldDB" id="L1MGP4"/>
<feature type="binding site" evidence="8">
    <location>
        <position position="214"/>
    </location>
    <ligand>
        <name>Zn(2+)</name>
        <dbReference type="ChEBI" id="CHEBI:29105"/>
    </ligand>
</feature>
<dbReference type="STRING" id="1035195.HMPREF9997_01435"/>
<dbReference type="PIRSF" id="PIRSF038994">
    <property type="entry name" value="NagA"/>
    <property type="match status" value="1"/>
</dbReference>
<dbReference type="SUPFAM" id="SSF51556">
    <property type="entry name" value="Metallo-dependent hydrolases"/>
    <property type="match status" value="1"/>
</dbReference>
<gene>
    <name evidence="10" type="ORF">HMPREF9997_01435</name>
</gene>
<dbReference type="Proteomes" id="UP000010445">
    <property type="component" value="Unassembled WGS sequence"/>
</dbReference>
<sequence>MSTAVYRGKVLTNSGLLDDALVVTLRDRISDIRPAGDYNGPATTAEYILPGLIDLHNHGGAGEGFPTSTLNGCRRAARHHRAHGTTTLLASLVSAPGDHLVEQTALLADLADEGEIDGVHMEGPFVNSVRCGAQDPAAIIPGDPELFERVAKAGRGWLKTITFAPETANVDGLLRVCSTYDVVASLGHTDADFDTTLSVIDRATKMGVTVTATHLFNAMPQLHHRNPGAAAALIDAAALERLFVELVADGVHLDDRTVDVVWDTVGTSHSFFVTDAMAATGMSDGAYILGDLAVSVDGGVARLSAEDGGTGAIAGGTSHMCDQLRRHVQRGRKLDDAVSMASTTAARALGLADRGSIAVGNRADLLLCNNNFEPTHVVRAGEAVPADPVVGE</sequence>
<dbReference type="InterPro" id="IPR003764">
    <property type="entry name" value="GlcNAc_6-P_deAcase"/>
</dbReference>
<name>L1MGP4_9CORY</name>
<dbReference type="Gene3D" id="2.30.40.10">
    <property type="entry name" value="Urease, subunit C, domain 1"/>
    <property type="match status" value="1"/>
</dbReference>
<evidence type="ECO:0000259" key="9">
    <source>
        <dbReference type="Pfam" id="PF01979"/>
    </source>
</evidence>
<dbReference type="Gene3D" id="3.20.20.140">
    <property type="entry name" value="Metal-dependent hydrolases"/>
    <property type="match status" value="1"/>
</dbReference>
<feature type="binding site" evidence="8">
    <location>
        <position position="188"/>
    </location>
    <ligand>
        <name>Zn(2+)</name>
        <dbReference type="ChEBI" id="CHEBI:29105"/>
    </ligand>
</feature>
<dbReference type="GO" id="GO:0006046">
    <property type="term" value="P:N-acetylglucosamine catabolic process"/>
    <property type="evidence" value="ECO:0007669"/>
    <property type="project" value="TreeGrafter"/>
</dbReference>
<dbReference type="GO" id="GO:0046872">
    <property type="term" value="F:metal ion binding"/>
    <property type="evidence" value="ECO:0007669"/>
    <property type="project" value="UniProtKB-KW"/>
</dbReference>
<evidence type="ECO:0000313" key="11">
    <source>
        <dbReference type="Proteomes" id="UP000010445"/>
    </source>
</evidence>
<evidence type="ECO:0000256" key="3">
    <source>
        <dbReference type="ARBA" id="ARBA00022801"/>
    </source>
</evidence>
<dbReference type="EMBL" id="AMEM01000018">
    <property type="protein sequence ID" value="EKX90220.1"/>
    <property type="molecule type" value="Genomic_DNA"/>
</dbReference>
<evidence type="ECO:0000313" key="10">
    <source>
        <dbReference type="EMBL" id="EKX90220.1"/>
    </source>
</evidence>
<accession>L1MGP4</accession>
<keyword evidence="4 5" id="KW-0119">Carbohydrate metabolism</keyword>
<dbReference type="PATRIC" id="fig|1035195.3.peg.1290"/>
<evidence type="ECO:0000256" key="7">
    <source>
        <dbReference type="PIRSR" id="PIRSR038994-2"/>
    </source>
</evidence>
<dbReference type="PANTHER" id="PTHR11113:SF14">
    <property type="entry name" value="N-ACETYLGLUCOSAMINE-6-PHOSPHATE DEACETYLASE"/>
    <property type="match status" value="1"/>
</dbReference>
<feature type="binding site" evidence="7">
    <location>
        <position position="133"/>
    </location>
    <ligand>
        <name>substrate</name>
    </ligand>
</feature>
<dbReference type="Pfam" id="PF01979">
    <property type="entry name" value="Amidohydro_1"/>
    <property type="match status" value="1"/>
</dbReference>
<dbReference type="InterPro" id="IPR011059">
    <property type="entry name" value="Metal-dep_hydrolase_composite"/>
</dbReference>
<dbReference type="InterPro" id="IPR006680">
    <property type="entry name" value="Amidohydro-rel"/>
</dbReference>
<dbReference type="InterPro" id="IPR032466">
    <property type="entry name" value="Metal_Hydrolase"/>
</dbReference>
<evidence type="ECO:0000256" key="8">
    <source>
        <dbReference type="PIRSR" id="PIRSR038994-3"/>
    </source>
</evidence>
<comment type="caution">
    <text evidence="10">The sequence shown here is derived from an EMBL/GenBank/DDBJ whole genome shotgun (WGS) entry which is preliminary data.</text>
</comment>
<feature type="binding site" evidence="7">
    <location>
        <begin position="313"/>
        <end position="315"/>
    </location>
    <ligand>
        <name>substrate</name>
    </ligand>
</feature>
<keyword evidence="11" id="KW-1185">Reference proteome</keyword>
<reference evidence="10 11" key="1">
    <citation type="submission" date="2012-05" db="EMBL/GenBank/DDBJ databases">
        <authorList>
            <person name="Weinstock G."/>
            <person name="Sodergren E."/>
            <person name="Lobos E.A."/>
            <person name="Fulton L."/>
            <person name="Fulton R."/>
            <person name="Courtney L."/>
            <person name="Fronick C."/>
            <person name="O'Laughlin M."/>
            <person name="Godfrey J."/>
            <person name="Wilson R.M."/>
            <person name="Miner T."/>
            <person name="Farmer C."/>
            <person name="Delehaunty K."/>
            <person name="Cordes M."/>
            <person name="Minx P."/>
            <person name="Tomlinson C."/>
            <person name="Chen J."/>
            <person name="Wollam A."/>
            <person name="Pepin K.H."/>
            <person name="Bhonagiri V."/>
            <person name="Zhang X."/>
            <person name="Suruliraj S."/>
            <person name="Warren W."/>
            <person name="Mitreva M."/>
            <person name="Mardis E.R."/>
            <person name="Wilson R.K."/>
        </authorList>
    </citation>
    <scope>NUCLEOTIDE SEQUENCE [LARGE SCALE GENOMIC DNA]</scope>
    <source>
        <strain evidence="10 11">F0235</strain>
    </source>
</reference>
<dbReference type="eggNOG" id="COG1820">
    <property type="taxonomic scope" value="Bacteria"/>
</dbReference>
<feature type="domain" description="Amidohydrolase-related" evidence="9">
    <location>
        <begin position="47"/>
        <end position="384"/>
    </location>
</feature>
<keyword evidence="3 5" id="KW-0378">Hydrolase</keyword>
<proteinExistence type="inferred from homology"/>
<dbReference type="RefSeq" id="WP_006063664.1">
    <property type="nucleotide sequence ID" value="NZ_KB290831.1"/>
</dbReference>
<feature type="binding site" evidence="7">
    <location>
        <position position="252"/>
    </location>
    <ligand>
        <name>substrate</name>
    </ligand>
</feature>
<evidence type="ECO:0000256" key="2">
    <source>
        <dbReference type="ARBA" id="ARBA00022723"/>
    </source>
</evidence>
<feature type="binding site" evidence="7">
    <location>
        <position position="225"/>
    </location>
    <ligand>
        <name>substrate</name>
    </ligand>
</feature>
<evidence type="ECO:0000256" key="5">
    <source>
        <dbReference type="PIRNR" id="PIRNR038994"/>
    </source>
</evidence>
<dbReference type="PANTHER" id="PTHR11113">
    <property type="entry name" value="N-ACETYLGLUCOSAMINE-6-PHOSPHATE DEACETYLASE"/>
    <property type="match status" value="1"/>
</dbReference>
<feature type="active site" description="Proton donor/acceptor" evidence="6">
    <location>
        <position position="275"/>
    </location>
</feature>
<keyword evidence="2 8" id="KW-0479">Metal-binding</keyword>